<evidence type="ECO:0000313" key="3">
    <source>
        <dbReference type="Proteomes" id="UP000825679"/>
    </source>
</evidence>
<organism evidence="2 3">
    <name type="scientific">Deefgea tanakiae</name>
    <dbReference type="NCBI Taxonomy" id="2865840"/>
    <lineage>
        <taxon>Bacteria</taxon>
        <taxon>Pseudomonadati</taxon>
        <taxon>Pseudomonadota</taxon>
        <taxon>Betaproteobacteria</taxon>
        <taxon>Neisseriales</taxon>
        <taxon>Chitinibacteraceae</taxon>
        <taxon>Deefgea</taxon>
    </lineage>
</organism>
<evidence type="ECO:0000256" key="1">
    <source>
        <dbReference type="SAM" id="MobiDB-lite"/>
    </source>
</evidence>
<evidence type="ECO:0000313" key="2">
    <source>
        <dbReference type="EMBL" id="QZA78400.1"/>
    </source>
</evidence>
<name>A0ABX8Z7M0_9NEIS</name>
<keyword evidence="3" id="KW-1185">Reference proteome</keyword>
<feature type="region of interest" description="Disordered" evidence="1">
    <location>
        <begin position="59"/>
        <end position="78"/>
    </location>
</feature>
<gene>
    <name evidence="2" type="ORF">K4H28_03000</name>
</gene>
<reference evidence="2 3" key="1">
    <citation type="submission" date="2021-08" db="EMBL/GenBank/DDBJ databases">
        <title>complete genome sequencing of Deefgea sp. D25.</title>
        <authorList>
            <person name="Bae J.-W."/>
            <person name="Gim D.-H."/>
        </authorList>
    </citation>
    <scope>NUCLEOTIDE SEQUENCE [LARGE SCALE GENOMIC DNA]</scope>
    <source>
        <strain evidence="2 3">D25</strain>
    </source>
</reference>
<dbReference type="EMBL" id="CP081150">
    <property type="protein sequence ID" value="QZA78400.1"/>
    <property type="molecule type" value="Genomic_DNA"/>
</dbReference>
<dbReference type="RefSeq" id="WP_221006932.1">
    <property type="nucleotide sequence ID" value="NZ_CP081150.1"/>
</dbReference>
<proteinExistence type="predicted"/>
<accession>A0ABX8Z7M0</accession>
<protein>
    <submittedName>
        <fullName evidence="2">Uncharacterized protein</fullName>
    </submittedName>
</protein>
<sequence length="78" mass="8863">MPISPELFTSLIEKIQSLEPLAAYQGAEQLEKIKNEMTDEQRLHYDTVLGDASRQRKEIAKAKADAEATQDAWDQDEN</sequence>
<dbReference type="Proteomes" id="UP000825679">
    <property type="component" value="Chromosome"/>
</dbReference>